<keyword evidence="4" id="KW-1185">Reference proteome</keyword>
<dbReference type="PANTHER" id="PTHR37089:SF4">
    <property type="entry name" value="EXPORTED PROTEIN"/>
    <property type="match status" value="1"/>
</dbReference>
<gene>
    <name evidence="3" type="ORF">AWB80_00660</name>
</gene>
<reference evidence="3" key="1">
    <citation type="submission" date="2016-01" db="EMBL/GenBank/DDBJ databases">
        <authorList>
            <person name="Peeters C."/>
        </authorList>
    </citation>
    <scope>NUCLEOTIDE SEQUENCE [LARGE SCALE GENOMIC DNA]</scope>
    <source>
        <strain evidence="3">LMG 29323</strain>
    </source>
</reference>
<evidence type="ECO:0000259" key="2">
    <source>
        <dbReference type="Pfam" id="PF05229"/>
    </source>
</evidence>
<dbReference type="EMBL" id="FCOE02000002">
    <property type="protein sequence ID" value="SAK43773.1"/>
    <property type="molecule type" value="Genomic_DNA"/>
</dbReference>
<feature type="signal peptide" evidence="1">
    <location>
        <begin position="1"/>
        <end position="20"/>
    </location>
</feature>
<dbReference type="RefSeq" id="WP_061173217.1">
    <property type="nucleotide sequence ID" value="NZ_FCOE02000002.1"/>
</dbReference>
<feature type="chain" id="PRO_5007619196" evidence="1">
    <location>
        <begin position="21"/>
        <end position="322"/>
    </location>
</feature>
<comment type="caution">
    <text evidence="3">The sequence shown here is derived from an EMBL/GenBank/DDBJ whole genome shotgun (WGS) entry which is preliminary data.</text>
</comment>
<dbReference type="Proteomes" id="UP000054911">
    <property type="component" value="Unassembled WGS sequence"/>
</dbReference>
<keyword evidence="1" id="KW-0732">Signal</keyword>
<evidence type="ECO:0000256" key="1">
    <source>
        <dbReference type="SAM" id="SignalP"/>
    </source>
</evidence>
<accession>A0A157ZE66</accession>
<dbReference type="PANTHER" id="PTHR37089">
    <property type="entry name" value="PROTEIN U-RELATED"/>
    <property type="match status" value="1"/>
</dbReference>
<sequence>MTRLALFIALFLLTIAPVRAQVCTASISSINFGSIAPATTSSASVSGSVTVTCTGFVLTLPVRACINIGTGSAGASYSPRLAANGADSLQYNLYADTTGSTVWGSRRSASYGAVAVDIPLTLALGIASGSRTIPFYARMPAGQTSLVAGVYTSTFSGATQAEMTHQQYLLSAPSCSTLTANSNPLSFTVSATVINDCTLAATNINFGSAGVLNSALSASGTLSVACTSDDPYSIALSAGSGSGASVADRRMTKAGGSEQVRYQLYQNAAFTTPWGDGTGGTATVAGTGTGASQAITVYARVLPQATPSAGNYMDTIVATITY</sequence>
<protein>
    <submittedName>
        <fullName evidence="3">Secreted pili protein involved in motility and biofilm formation</fullName>
    </submittedName>
</protein>
<name>A0A157ZE66_9BURK</name>
<feature type="domain" description="Spore coat protein U/FanG" evidence="2">
    <location>
        <begin position="186"/>
        <end position="319"/>
    </location>
</feature>
<evidence type="ECO:0000313" key="3">
    <source>
        <dbReference type="EMBL" id="SAK43773.1"/>
    </source>
</evidence>
<dbReference type="STRING" id="1777141.AWB80_00660"/>
<dbReference type="Pfam" id="PF05229">
    <property type="entry name" value="SCPU"/>
    <property type="match status" value="2"/>
</dbReference>
<dbReference type="InterPro" id="IPR007893">
    <property type="entry name" value="Spore_coat_U/FanG"/>
</dbReference>
<dbReference type="OrthoDB" id="8751277at2"/>
<feature type="domain" description="Spore coat protein U/FanG" evidence="2">
    <location>
        <begin position="11"/>
        <end position="155"/>
    </location>
</feature>
<evidence type="ECO:0000313" key="4">
    <source>
        <dbReference type="Proteomes" id="UP000054911"/>
    </source>
</evidence>
<dbReference type="AlphaFoldDB" id="A0A157ZE66"/>
<proteinExistence type="predicted"/>
<dbReference type="SMART" id="SM00972">
    <property type="entry name" value="SCPU"/>
    <property type="match status" value="2"/>
</dbReference>
<organism evidence="3 4">
    <name type="scientific">Caballeronia pedi</name>
    <dbReference type="NCBI Taxonomy" id="1777141"/>
    <lineage>
        <taxon>Bacteria</taxon>
        <taxon>Pseudomonadati</taxon>
        <taxon>Pseudomonadota</taxon>
        <taxon>Betaproteobacteria</taxon>
        <taxon>Burkholderiales</taxon>
        <taxon>Burkholderiaceae</taxon>
        <taxon>Caballeronia</taxon>
    </lineage>
</organism>
<dbReference type="InterPro" id="IPR053167">
    <property type="entry name" value="Spore_coat_component"/>
</dbReference>